<dbReference type="GO" id="GO:0006352">
    <property type="term" value="P:DNA-templated transcription initiation"/>
    <property type="evidence" value="ECO:0007669"/>
    <property type="project" value="InterPro"/>
</dbReference>
<dbReference type="InterPro" id="IPR014327">
    <property type="entry name" value="RNA_pol_sigma70_bacteroid"/>
</dbReference>
<sequence length="191" mass="22742">MDDTKLTAGLSNDNEVVFEQLFKKHFRELHAYAFSLLKDWDTSEEVVQSLFLKLWERNEWANPQVSIKSYLYKSVYHDCLNYLRHQKVQLKYQTATVHTMQHHTDDAAGKLKLSEMEQHLNNALNKLPEKCRAIFHLSRFEELKYQEIANQLHISIKTVETHMGKALRILRKEMKEFLPLITLMLFNMFRS</sequence>
<dbReference type="InterPro" id="IPR013324">
    <property type="entry name" value="RNA_pol_sigma_r3/r4-like"/>
</dbReference>
<dbReference type="Gene3D" id="1.10.1740.10">
    <property type="match status" value="1"/>
</dbReference>
<evidence type="ECO:0000256" key="2">
    <source>
        <dbReference type="ARBA" id="ARBA00023015"/>
    </source>
</evidence>
<evidence type="ECO:0000313" key="8">
    <source>
        <dbReference type="Proteomes" id="UP000199072"/>
    </source>
</evidence>
<dbReference type="InterPro" id="IPR013325">
    <property type="entry name" value="RNA_pol_sigma_r2"/>
</dbReference>
<dbReference type="NCBIfam" id="TIGR02937">
    <property type="entry name" value="sigma70-ECF"/>
    <property type="match status" value="1"/>
</dbReference>
<dbReference type="Pfam" id="PF04542">
    <property type="entry name" value="Sigma70_r2"/>
    <property type="match status" value="1"/>
</dbReference>
<dbReference type="PANTHER" id="PTHR43133">
    <property type="entry name" value="RNA POLYMERASE ECF-TYPE SIGMA FACTO"/>
    <property type="match status" value="1"/>
</dbReference>
<dbReference type="CDD" id="cd06171">
    <property type="entry name" value="Sigma70_r4"/>
    <property type="match status" value="1"/>
</dbReference>
<dbReference type="SUPFAM" id="SSF88946">
    <property type="entry name" value="Sigma2 domain of RNA polymerase sigma factors"/>
    <property type="match status" value="1"/>
</dbReference>
<evidence type="ECO:0000259" key="6">
    <source>
        <dbReference type="Pfam" id="PF08281"/>
    </source>
</evidence>
<dbReference type="InterPro" id="IPR013249">
    <property type="entry name" value="RNA_pol_sigma70_r4_t2"/>
</dbReference>
<evidence type="ECO:0000256" key="3">
    <source>
        <dbReference type="ARBA" id="ARBA00023082"/>
    </source>
</evidence>
<feature type="domain" description="RNA polymerase sigma factor 70 region 4 type 2" evidence="6">
    <location>
        <begin position="121"/>
        <end position="168"/>
    </location>
</feature>
<dbReference type="NCBIfam" id="TIGR02985">
    <property type="entry name" value="Sig70_bacteroi1"/>
    <property type="match status" value="1"/>
</dbReference>
<dbReference type="InterPro" id="IPR036388">
    <property type="entry name" value="WH-like_DNA-bd_sf"/>
</dbReference>
<dbReference type="STRING" id="1391627.SAMN05216464_10114"/>
<dbReference type="InterPro" id="IPR007627">
    <property type="entry name" value="RNA_pol_sigma70_r2"/>
</dbReference>
<protein>
    <submittedName>
        <fullName evidence="7">RNA polymerase sigma-70 factor, ECF subfamily</fullName>
    </submittedName>
</protein>
<evidence type="ECO:0000313" key="7">
    <source>
        <dbReference type="EMBL" id="SDD19230.1"/>
    </source>
</evidence>
<proteinExistence type="inferred from homology"/>
<keyword evidence="8" id="KW-1185">Reference proteome</keyword>
<dbReference type="Pfam" id="PF08281">
    <property type="entry name" value="Sigma70_r4_2"/>
    <property type="match status" value="1"/>
</dbReference>
<dbReference type="EMBL" id="FNAI01000001">
    <property type="protein sequence ID" value="SDD19230.1"/>
    <property type="molecule type" value="Genomic_DNA"/>
</dbReference>
<feature type="domain" description="RNA polymerase sigma-70 region 2" evidence="5">
    <location>
        <begin position="21"/>
        <end position="87"/>
    </location>
</feature>
<dbReference type="GO" id="GO:0016987">
    <property type="term" value="F:sigma factor activity"/>
    <property type="evidence" value="ECO:0007669"/>
    <property type="project" value="UniProtKB-KW"/>
</dbReference>
<dbReference type="InterPro" id="IPR014284">
    <property type="entry name" value="RNA_pol_sigma-70_dom"/>
</dbReference>
<dbReference type="Proteomes" id="UP000199072">
    <property type="component" value="Unassembled WGS sequence"/>
</dbReference>
<dbReference type="AlphaFoldDB" id="A0A1G6SQQ5"/>
<dbReference type="SUPFAM" id="SSF88659">
    <property type="entry name" value="Sigma3 and sigma4 domains of RNA polymerase sigma factors"/>
    <property type="match status" value="1"/>
</dbReference>
<evidence type="ECO:0000256" key="4">
    <source>
        <dbReference type="ARBA" id="ARBA00023163"/>
    </source>
</evidence>
<dbReference type="InterPro" id="IPR039425">
    <property type="entry name" value="RNA_pol_sigma-70-like"/>
</dbReference>
<name>A0A1G6SQQ5_9SPHI</name>
<evidence type="ECO:0000259" key="5">
    <source>
        <dbReference type="Pfam" id="PF04542"/>
    </source>
</evidence>
<dbReference type="OrthoDB" id="1100095at2"/>
<dbReference type="PANTHER" id="PTHR43133:SF46">
    <property type="entry name" value="RNA POLYMERASE SIGMA-70 FACTOR ECF SUBFAMILY"/>
    <property type="match status" value="1"/>
</dbReference>
<keyword evidence="3" id="KW-0731">Sigma factor</keyword>
<dbReference type="Gene3D" id="1.10.10.10">
    <property type="entry name" value="Winged helix-like DNA-binding domain superfamily/Winged helix DNA-binding domain"/>
    <property type="match status" value="1"/>
</dbReference>
<organism evidence="7 8">
    <name type="scientific">Mucilaginibacter pineti</name>
    <dbReference type="NCBI Taxonomy" id="1391627"/>
    <lineage>
        <taxon>Bacteria</taxon>
        <taxon>Pseudomonadati</taxon>
        <taxon>Bacteroidota</taxon>
        <taxon>Sphingobacteriia</taxon>
        <taxon>Sphingobacteriales</taxon>
        <taxon>Sphingobacteriaceae</taxon>
        <taxon>Mucilaginibacter</taxon>
    </lineage>
</organism>
<reference evidence="7 8" key="1">
    <citation type="submission" date="2016-10" db="EMBL/GenBank/DDBJ databases">
        <authorList>
            <person name="de Groot N.N."/>
        </authorList>
    </citation>
    <scope>NUCLEOTIDE SEQUENCE [LARGE SCALE GENOMIC DNA]</scope>
    <source>
        <strain evidence="7 8">47C3B</strain>
    </source>
</reference>
<accession>A0A1G6SQQ5</accession>
<comment type="similarity">
    <text evidence="1">Belongs to the sigma-70 factor family. ECF subfamily.</text>
</comment>
<keyword evidence="4" id="KW-0804">Transcription</keyword>
<keyword evidence="2" id="KW-0805">Transcription regulation</keyword>
<dbReference type="GO" id="GO:0003677">
    <property type="term" value="F:DNA binding"/>
    <property type="evidence" value="ECO:0007669"/>
    <property type="project" value="InterPro"/>
</dbReference>
<evidence type="ECO:0000256" key="1">
    <source>
        <dbReference type="ARBA" id="ARBA00010641"/>
    </source>
</evidence>
<gene>
    <name evidence="7" type="ORF">SAMN05216464_10114</name>
</gene>
<dbReference type="RefSeq" id="WP_091142148.1">
    <property type="nucleotide sequence ID" value="NZ_FNAI01000001.1"/>
</dbReference>